<evidence type="ECO:0000313" key="2">
    <source>
        <dbReference type="EnsemblMetazoa" id="tetur05g06290.1"/>
    </source>
</evidence>
<dbReference type="Gene3D" id="1.20.1280.50">
    <property type="match status" value="1"/>
</dbReference>
<dbReference type="AlphaFoldDB" id="T1K5H6"/>
<dbReference type="HOGENOM" id="CLU_029073_0_0_1"/>
<reference evidence="2" key="2">
    <citation type="submission" date="2015-06" db="UniProtKB">
        <authorList>
            <consortium name="EnsemblMetazoa"/>
        </authorList>
    </citation>
    <scope>IDENTIFICATION</scope>
</reference>
<dbReference type="InterPro" id="IPR001810">
    <property type="entry name" value="F-box_dom"/>
</dbReference>
<dbReference type="EnsemblMetazoa" id="tetur05g06290.1">
    <property type="protein sequence ID" value="tetur05g06290.1"/>
    <property type="gene ID" value="tetur05g06290"/>
</dbReference>
<accession>T1K5H6</accession>
<dbReference type="Gene3D" id="3.80.10.10">
    <property type="entry name" value="Ribonuclease Inhibitor"/>
    <property type="match status" value="1"/>
</dbReference>
<dbReference type="EMBL" id="CAEY01001588">
    <property type="status" value="NOT_ANNOTATED_CDS"/>
    <property type="molecule type" value="Genomic_DNA"/>
</dbReference>
<keyword evidence="3" id="KW-1185">Reference proteome</keyword>
<sequence>MTGINQLPDEILEIVFNKIIWVEDLINVSVVCQRWSFLVRRRLSQIRVLLCETVNDGEDDDLEPVPDPVVTTDTLFYQELIEDNSRIAEYLDFLPNLKVIEINGNAEPIQPYIGSLLNCRTNIIGLQYNHPFWLSVPHGLKHIQMFSSYSIGTEVEECFSEVCEQLFVKFARDSLWKILSDFRSLKRLHVGEFRGEPLSGYNGPCSHSIEILELNICHYRPDVPTCSLHDPPYGFGALVDLCPRLKSLFIRFQSIFSYQHVPNRPNNLLQNLVLEYMPNSLHNWSTLRCIIFNFPNLKNLAIRGNLELLDSHVHDILSNCVRLELLDVRGCPKITNRVEDSKRYFSKYTNRQIRIFRGEFPVSCAPSNHRQVADGLDFMRNIFYQSFKTIPVFMLPECKKR</sequence>
<evidence type="ECO:0000259" key="1">
    <source>
        <dbReference type="PROSITE" id="PS50181"/>
    </source>
</evidence>
<protein>
    <recommendedName>
        <fullName evidence="1">F-box domain-containing protein</fullName>
    </recommendedName>
</protein>
<evidence type="ECO:0000313" key="3">
    <source>
        <dbReference type="Proteomes" id="UP000015104"/>
    </source>
</evidence>
<gene>
    <name evidence="2" type="primary">107360832</name>
</gene>
<reference evidence="3" key="1">
    <citation type="submission" date="2011-08" db="EMBL/GenBank/DDBJ databases">
        <authorList>
            <person name="Rombauts S."/>
        </authorList>
    </citation>
    <scope>NUCLEOTIDE SEQUENCE</scope>
    <source>
        <strain evidence="3">London</strain>
    </source>
</reference>
<dbReference type="SUPFAM" id="SSF81383">
    <property type="entry name" value="F-box domain"/>
    <property type="match status" value="1"/>
</dbReference>
<dbReference type="Proteomes" id="UP000015104">
    <property type="component" value="Unassembled WGS sequence"/>
</dbReference>
<organism evidence="2 3">
    <name type="scientific">Tetranychus urticae</name>
    <name type="common">Two-spotted spider mite</name>
    <dbReference type="NCBI Taxonomy" id="32264"/>
    <lineage>
        <taxon>Eukaryota</taxon>
        <taxon>Metazoa</taxon>
        <taxon>Ecdysozoa</taxon>
        <taxon>Arthropoda</taxon>
        <taxon>Chelicerata</taxon>
        <taxon>Arachnida</taxon>
        <taxon>Acari</taxon>
        <taxon>Acariformes</taxon>
        <taxon>Trombidiformes</taxon>
        <taxon>Prostigmata</taxon>
        <taxon>Eleutherengona</taxon>
        <taxon>Raphignathae</taxon>
        <taxon>Tetranychoidea</taxon>
        <taxon>Tetranychidae</taxon>
        <taxon>Tetranychus</taxon>
    </lineage>
</organism>
<dbReference type="SUPFAM" id="SSF52047">
    <property type="entry name" value="RNI-like"/>
    <property type="match status" value="1"/>
</dbReference>
<name>T1K5H6_TETUR</name>
<dbReference type="InterPro" id="IPR036047">
    <property type="entry name" value="F-box-like_dom_sf"/>
</dbReference>
<dbReference type="OrthoDB" id="10285425at2759"/>
<dbReference type="KEGG" id="tut:107360832"/>
<dbReference type="PROSITE" id="PS50181">
    <property type="entry name" value="FBOX"/>
    <property type="match status" value="1"/>
</dbReference>
<feature type="domain" description="F-box" evidence="1">
    <location>
        <begin position="1"/>
        <end position="49"/>
    </location>
</feature>
<proteinExistence type="predicted"/>
<dbReference type="OMA" id="NICHYRP"/>
<dbReference type="InterPro" id="IPR032675">
    <property type="entry name" value="LRR_dom_sf"/>
</dbReference>